<dbReference type="GO" id="GO:0046872">
    <property type="term" value="F:metal ion binding"/>
    <property type="evidence" value="ECO:0007669"/>
    <property type="project" value="UniProtKB-KW"/>
</dbReference>
<feature type="domain" description="Cytochrome b5 heme-binding" evidence="5">
    <location>
        <begin position="40"/>
        <end position="120"/>
    </location>
</feature>
<dbReference type="GO" id="GO:0020037">
    <property type="term" value="F:heme binding"/>
    <property type="evidence" value="ECO:0007669"/>
    <property type="project" value="TreeGrafter"/>
</dbReference>
<protein>
    <submittedName>
        <fullName evidence="6">Cytochrome B5</fullName>
    </submittedName>
</protein>
<accession>A0A0G3EMY2</accession>
<dbReference type="InterPro" id="IPR036400">
    <property type="entry name" value="Cyt_B5-like_heme/steroid_sf"/>
</dbReference>
<dbReference type="PROSITE" id="PS50255">
    <property type="entry name" value="CYTOCHROME_B5_2"/>
    <property type="match status" value="1"/>
</dbReference>
<sequence>MMRRLFIVSTTLFWLAIGAFWAAATWLPEALDAQPQGPQSHVYTLAQVAAHATREDCWMAIRGQVYDLSAYLPQHPADPTVIASWCGKDATHAYDTKTRGRPHSPYADQLLAKYRIGVLGK</sequence>
<dbReference type="Proteomes" id="UP000036700">
    <property type="component" value="Chromosome"/>
</dbReference>
<keyword evidence="3" id="KW-0408">Iron</keyword>
<dbReference type="AlphaFoldDB" id="A0A0G3EMY2"/>
<reference evidence="7" key="1">
    <citation type="submission" date="2015-06" db="EMBL/GenBank/DDBJ databases">
        <authorList>
            <person name="Lim Y.L."/>
            <person name="Ee R."/>
            <person name="Yong D."/>
            <person name="How K.Y."/>
            <person name="Yin W.F."/>
            <person name="Chan K.G."/>
        </authorList>
    </citation>
    <scope>NUCLEOTIDE SEQUENCE [LARGE SCALE GENOMIC DNA]</scope>
    <source>
        <strain evidence="7">DSM 25325</strain>
    </source>
</reference>
<dbReference type="KEGG" id="ptx:ABW99_09305"/>
<dbReference type="PATRIC" id="fig|445709.3.peg.1990"/>
<evidence type="ECO:0000256" key="4">
    <source>
        <dbReference type="ARBA" id="ARBA00038168"/>
    </source>
</evidence>
<dbReference type="InterPro" id="IPR001199">
    <property type="entry name" value="Cyt_B5-like_heme/steroid-bd"/>
</dbReference>
<dbReference type="SMART" id="SM01117">
    <property type="entry name" value="Cyt-b5"/>
    <property type="match status" value="1"/>
</dbReference>
<evidence type="ECO:0000256" key="1">
    <source>
        <dbReference type="ARBA" id="ARBA00022617"/>
    </source>
</evidence>
<keyword evidence="2" id="KW-0479">Metal-binding</keyword>
<dbReference type="Pfam" id="PF00173">
    <property type="entry name" value="Cyt-b5"/>
    <property type="match status" value="1"/>
</dbReference>
<dbReference type="Gene3D" id="3.10.120.10">
    <property type="entry name" value="Cytochrome b5-like heme/steroid binding domain"/>
    <property type="match status" value="1"/>
</dbReference>
<dbReference type="SUPFAM" id="SSF55856">
    <property type="entry name" value="Cytochrome b5-like heme/steroid binding domain"/>
    <property type="match status" value="1"/>
</dbReference>
<dbReference type="GO" id="GO:0016020">
    <property type="term" value="C:membrane"/>
    <property type="evidence" value="ECO:0007669"/>
    <property type="project" value="TreeGrafter"/>
</dbReference>
<evidence type="ECO:0000256" key="3">
    <source>
        <dbReference type="ARBA" id="ARBA00023004"/>
    </source>
</evidence>
<dbReference type="STRING" id="445709.ABW99_09305"/>
<dbReference type="OrthoDB" id="8173637at2"/>
<proteinExistence type="inferred from homology"/>
<evidence type="ECO:0000256" key="2">
    <source>
        <dbReference type="ARBA" id="ARBA00022723"/>
    </source>
</evidence>
<keyword evidence="7" id="KW-1185">Reference proteome</keyword>
<gene>
    <name evidence="6" type="ORF">ABW99_09305</name>
</gene>
<organism evidence="6 7">
    <name type="scientific">Pandoraea thiooxydans</name>
    <dbReference type="NCBI Taxonomy" id="445709"/>
    <lineage>
        <taxon>Bacteria</taxon>
        <taxon>Pseudomonadati</taxon>
        <taxon>Pseudomonadota</taxon>
        <taxon>Betaproteobacteria</taxon>
        <taxon>Burkholderiales</taxon>
        <taxon>Burkholderiaceae</taxon>
        <taxon>Pandoraea</taxon>
    </lineage>
</organism>
<evidence type="ECO:0000313" key="6">
    <source>
        <dbReference type="EMBL" id="AKJ68383.1"/>
    </source>
</evidence>
<dbReference type="PANTHER" id="PTHR19359">
    <property type="entry name" value="CYTOCHROME B5"/>
    <property type="match status" value="1"/>
</dbReference>
<keyword evidence="1" id="KW-0349">Heme</keyword>
<dbReference type="InterPro" id="IPR050668">
    <property type="entry name" value="Cytochrome_b5"/>
</dbReference>
<name>A0A0G3EMY2_9BURK</name>
<evidence type="ECO:0000259" key="5">
    <source>
        <dbReference type="PROSITE" id="PS50255"/>
    </source>
</evidence>
<dbReference type="EMBL" id="CP011568">
    <property type="protein sequence ID" value="AKJ68383.1"/>
    <property type="molecule type" value="Genomic_DNA"/>
</dbReference>
<dbReference type="RefSeq" id="WP_047214209.1">
    <property type="nucleotide sequence ID" value="NZ_CP011568.3"/>
</dbReference>
<comment type="similarity">
    <text evidence="4">Belongs to the cytochrome b5 family.</text>
</comment>
<evidence type="ECO:0000313" key="7">
    <source>
        <dbReference type="Proteomes" id="UP000036700"/>
    </source>
</evidence>